<dbReference type="AlphaFoldDB" id="A0A0F9F3L7"/>
<protein>
    <recommendedName>
        <fullName evidence="2">DUF1360 domain-containing protein</fullName>
    </recommendedName>
</protein>
<name>A0A0F9F3L7_9ZZZZ</name>
<dbReference type="EMBL" id="LAZR01032118">
    <property type="protein sequence ID" value="KKL51815.1"/>
    <property type="molecule type" value="Genomic_DNA"/>
</dbReference>
<accession>A0A0F9F3L7</accession>
<evidence type="ECO:0000313" key="1">
    <source>
        <dbReference type="EMBL" id="KKL51815.1"/>
    </source>
</evidence>
<gene>
    <name evidence="1" type="ORF">LCGC14_2291720</name>
</gene>
<organism evidence="1">
    <name type="scientific">marine sediment metagenome</name>
    <dbReference type="NCBI Taxonomy" id="412755"/>
    <lineage>
        <taxon>unclassified sequences</taxon>
        <taxon>metagenomes</taxon>
        <taxon>ecological metagenomes</taxon>
    </lineage>
</organism>
<proteinExistence type="predicted"/>
<evidence type="ECO:0008006" key="2">
    <source>
        <dbReference type="Google" id="ProtNLM"/>
    </source>
</evidence>
<sequence>MIEEVVIIGLAAWRLTALFSYERGPFDVFLRLRQFVGFDHDSLSGEPTSWPGRTLPRIISCPWCLGLWVTPGVWAVWEYIDPVIVGVVAATAVLVAVEKWSHG</sequence>
<reference evidence="1" key="1">
    <citation type="journal article" date="2015" name="Nature">
        <title>Complex archaea that bridge the gap between prokaryotes and eukaryotes.</title>
        <authorList>
            <person name="Spang A."/>
            <person name="Saw J.H."/>
            <person name="Jorgensen S.L."/>
            <person name="Zaremba-Niedzwiedzka K."/>
            <person name="Martijn J."/>
            <person name="Lind A.E."/>
            <person name="van Eijk R."/>
            <person name="Schleper C."/>
            <person name="Guy L."/>
            <person name="Ettema T.J."/>
        </authorList>
    </citation>
    <scope>NUCLEOTIDE SEQUENCE</scope>
</reference>
<comment type="caution">
    <text evidence="1">The sequence shown here is derived from an EMBL/GenBank/DDBJ whole genome shotgun (WGS) entry which is preliminary data.</text>
</comment>